<dbReference type="SUPFAM" id="SSF102114">
    <property type="entry name" value="Radical SAM enzymes"/>
    <property type="match status" value="1"/>
</dbReference>
<protein>
    <recommendedName>
        <fullName evidence="8">Radical SAM core domain-containing protein</fullName>
    </recommendedName>
</protein>
<dbReference type="InterPro" id="IPR058240">
    <property type="entry name" value="rSAM_sf"/>
</dbReference>
<dbReference type="SFLD" id="SFLDG01070">
    <property type="entry name" value="PLP-dependent"/>
    <property type="match status" value="1"/>
</dbReference>
<keyword evidence="4" id="KW-0479">Metal-binding</keyword>
<gene>
    <name evidence="9" type="ORF">S01H1_04579</name>
</gene>
<dbReference type="PANTHER" id="PTHR30538:SF0">
    <property type="entry name" value="L-LYSINE 2,3-AMINOMUTASE AQ_1632-RELATED"/>
    <property type="match status" value="1"/>
</dbReference>
<dbReference type="GO" id="GO:0003824">
    <property type="term" value="F:catalytic activity"/>
    <property type="evidence" value="ECO:0007669"/>
    <property type="project" value="InterPro"/>
</dbReference>
<sequence length="392" mass="45915">METLSTLVKLTDEEYEAVKLAKKYRIPFGITPHYLSLMDFEPDQGRDQGIRAQVIPSLYYINRLKKSKSSVKGSMDFMLEKDTSPIEGITRRYPKIVILKPVLTCPQICVYCQRNWEIEDVYSRAAILPKSKIQKALDWIAKTPEISEVLITGGDPFLLSNERLENLLFKISRMDHIQRIRIGTRMPVTLPQRITDTLVKDINHFHIPGKREILIVSHFEHLYEITPQSVEAVQKFRHYGIEVYNQLVYTFFNSRKFEAATLRNHLRLIGVTPYYTFNAKGKEETDEYRVPIPRLLQEQKEEARLMPGTVRTDEIVFNVPGLGKNYLRALQHHDVISILPDGCRVYEFHPWEKKLALADTYVYTDVSIYDYLHRLKGIGENVSDYRTIWYYY</sequence>
<keyword evidence="3" id="KW-0949">S-adenosyl-L-methionine</keyword>
<dbReference type="InterPro" id="IPR003739">
    <property type="entry name" value="Lys_aminomutase/Glu_NH3_mut"/>
</dbReference>
<organism evidence="9">
    <name type="scientific">marine sediment metagenome</name>
    <dbReference type="NCBI Taxonomy" id="412755"/>
    <lineage>
        <taxon>unclassified sequences</taxon>
        <taxon>metagenomes</taxon>
        <taxon>ecological metagenomes</taxon>
    </lineage>
</organism>
<reference evidence="9" key="1">
    <citation type="journal article" date="2014" name="Front. Microbiol.">
        <title>High frequency of phylogenetically diverse reductive dehalogenase-homologous genes in deep subseafloor sedimentary metagenomes.</title>
        <authorList>
            <person name="Kawai M."/>
            <person name="Futagami T."/>
            <person name="Toyoda A."/>
            <person name="Takaki Y."/>
            <person name="Nishi S."/>
            <person name="Hori S."/>
            <person name="Arai W."/>
            <person name="Tsubouchi T."/>
            <person name="Morono Y."/>
            <person name="Uchiyama I."/>
            <person name="Ito T."/>
            <person name="Fujiyama A."/>
            <person name="Inagaki F."/>
            <person name="Takami H."/>
        </authorList>
    </citation>
    <scope>NUCLEOTIDE SEQUENCE</scope>
    <source>
        <strain evidence="9">Expedition CK06-06</strain>
    </source>
</reference>
<comment type="caution">
    <text evidence="9">The sequence shown here is derived from an EMBL/GenBank/DDBJ whole genome shotgun (WGS) entry which is preliminary data.</text>
</comment>
<keyword evidence="2" id="KW-0004">4Fe-4S</keyword>
<evidence type="ECO:0000256" key="5">
    <source>
        <dbReference type="ARBA" id="ARBA00022898"/>
    </source>
</evidence>
<dbReference type="Pfam" id="PF04055">
    <property type="entry name" value="Radical_SAM"/>
    <property type="match status" value="1"/>
</dbReference>
<dbReference type="PROSITE" id="PS51918">
    <property type="entry name" value="RADICAL_SAM"/>
    <property type="match status" value="1"/>
</dbReference>
<evidence type="ECO:0000256" key="7">
    <source>
        <dbReference type="ARBA" id="ARBA00023014"/>
    </source>
</evidence>
<evidence type="ECO:0000256" key="4">
    <source>
        <dbReference type="ARBA" id="ARBA00022723"/>
    </source>
</evidence>
<accession>X0SUZ4</accession>
<keyword evidence="5" id="KW-0663">Pyridoxal phosphate</keyword>
<dbReference type="GO" id="GO:0046872">
    <property type="term" value="F:metal ion binding"/>
    <property type="evidence" value="ECO:0007669"/>
    <property type="project" value="UniProtKB-KW"/>
</dbReference>
<dbReference type="EMBL" id="BARS01002411">
    <property type="protein sequence ID" value="GAF84993.1"/>
    <property type="molecule type" value="Genomic_DNA"/>
</dbReference>
<feature type="domain" description="Radical SAM core" evidence="8">
    <location>
        <begin position="91"/>
        <end position="309"/>
    </location>
</feature>
<dbReference type="Gene3D" id="3.20.20.70">
    <property type="entry name" value="Aldolase class I"/>
    <property type="match status" value="1"/>
</dbReference>
<evidence type="ECO:0000259" key="8">
    <source>
        <dbReference type="PROSITE" id="PS51918"/>
    </source>
</evidence>
<dbReference type="InterPro" id="IPR007197">
    <property type="entry name" value="rSAM"/>
</dbReference>
<name>X0SUZ4_9ZZZZ</name>
<comment type="cofactor">
    <cofactor evidence="1">
        <name>pyridoxal 5'-phosphate</name>
        <dbReference type="ChEBI" id="CHEBI:597326"/>
    </cofactor>
</comment>
<dbReference type="AlphaFoldDB" id="X0SUZ4"/>
<evidence type="ECO:0000256" key="6">
    <source>
        <dbReference type="ARBA" id="ARBA00023004"/>
    </source>
</evidence>
<proteinExistence type="predicted"/>
<dbReference type="GO" id="GO:0051539">
    <property type="term" value="F:4 iron, 4 sulfur cluster binding"/>
    <property type="evidence" value="ECO:0007669"/>
    <property type="project" value="UniProtKB-KW"/>
</dbReference>
<dbReference type="SFLD" id="SFLDS00029">
    <property type="entry name" value="Radical_SAM"/>
    <property type="match status" value="1"/>
</dbReference>
<evidence type="ECO:0000256" key="2">
    <source>
        <dbReference type="ARBA" id="ARBA00022485"/>
    </source>
</evidence>
<keyword evidence="7" id="KW-0411">Iron-sulfur</keyword>
<dbReference type="InterPro" id="IPR013785">
    <property type="entry name" value="Aldolase_TIM"/>
</dbReference>
<evidence type="ECO:0000256" key="3">
    <source>
        <dbReference type="ARBA" id="ARBA00022691"/>
    </source>
</evidence>
<evidence type="ECO:0000313" key="9">
    <source>
        <dbReference type="EMBL" id="GAF84993.1"/>
    </source>
</evidence>
<evidence type="ECO:0000256" key="1">
    <source>
        <dbReference type="ARBA" id="ARBA00001933"/>
    </source>
</evidence>
<dbReference type="PANTHER" id="PTHR30538">
    <property type="entry name" value="LYSINE 2,3-AMINOMUTASE-RELATED"/>
    <property type="match status" value="1"/>
</dbReference>
<keyword evidence="6" id="KW-0408">Iron</keyword>
<dbReference type="NCBIfam" id="TIGR00238">
    <property type="entry name" value="KamA family radical SAM protein"/>
    <property type="match status" value="1"/>
</dbReference>